<dbReference type="RefSeq" id="WP_071165551.1">
    <property type="nucleotide sequence ID" value="NZ_CP017781.1"/>
</dbReference>
<dbReference type="Proteomes" id="UP000176562">
    <property type="component" value="Chromosome"/>
</dbReference>
<dbReference type="InterPro" id="IPR007730">
    <property type="entry name" value="SPOR-like_dom"/>
</dbReference>
<dbReference type="PROSITE" id="PS51724">
    <property type="entry name" value="SPOR"/>
    <property type="match status" value="1"/>
</dbReference>
<dbReference type="AlphaFoldDB" id="A0A1D9M9K7"/>
<evidence type="ECO:0000313" key="4">
    <source>
        <dbReference type="EMBL" id="AOZ68533.1"/>
    </source>
</evidence>
<organism evidence="4 5">
    <name type="scientific">Rhodobacter xanthinilyticus</name>
    <dbReference type="NCBI Taxonomy" id="1850250"/>
    <lineage>
        <taxon>Bacteria</taxon>
        <taxon>Pseudomonadati</taxon>
        <taxon>Pseudomonadota</taxon>
        <taxon>Alphaproteobacteria</taxon>
        <taxon>Rhodobacterales</taxon>
        <taxon>Rhodobacter group</taxon>
        <taxon>Rhodobacter</taxon>
    </lineage>
</organism>
<dbReference type="KEGG" id="rhp:LPB142_03720"/>
<dbReference type="STRING" id="1850250.LPB142_03720"/>
<keyword evidence="5" id="KW-1185">Reference proteome</keyword>
<proteinExistence type="predicted"/>
<protein>
    <recommendedName>
        <fullName evidence="3">SPOR domain-containing protein</fullName>
    </recommendedName>
</protein>
<sequence length="509" mass="50605">MRFGRFLSSAMVLAVMGGAALASDMDLNGPTEVPPPSFKGRQYVDSAGCVFVRAGFGTSVSWVPRVTRDRKQLCGYKPTLAPGAPVIDVAKSAPAPAPTPAPTPAPAPAAAPAKPVIAAAPAPAKPAPAPAQTRPVSPFTPTPGVGAPMATIALKTTPPTIGKAAAPVEMAVAPPKPVVPAPAPAPVAAAAPAPGRYVSPYAISIAATPQATVAAPRPVVAPQPAPSPVAIAAATPVTIIGSETVTAPAACPNGAPVAQRYFLSDGRRVLRCGPERGDPVAFINRANLPGLQVAGLSGAVAAAPAPVYAAAPTAPAAPAPAPSRAAYVSPYALPDSVYVNHAASNVAPLAPVQVSTKSLSGYRPAFDDGRLNPYRGARTAAGDAMQGQIWTDTVPAKLIPGAQPQALTQPLIPEARISSKSAPRIAPPAPVVKAAAPAIAATGFVQVGSFGQPGNAEGAKARLRALGLPVSTARAGKLTIVYAGPLTGAALPQALASARASGFADAFIR</sequence>
<feature type="signal peptide" evidence="2">
    <location>
        <begin position="1"/>
        <end position="22"/>
    </location>
</feature>
<name>A0A1D9M9K7_9RHOB</name>
<evidence type="ECO:0000259" key="3">
    <source>
        <dbReference type="PROSITE" id="PS51724"/>
    </source>
</evidence>
<dbReference type="Pfam" id="PF05036">
    <property type="entry name" value="SPOR"/>
    <property type="match status" value="1"/>
</dbReference>
<dbReference type="GO" id="GO:0042834">
    <property type="term" value="F:peptidoglycan binding"/>
    <property type="evidence" value="ECO:0007669"/>
    <property type="project" value="InterPro"/>
</dbReference>
<evidence type="ECO:0000256" key="2">
    <source>
        <dbReference type="SAM" id="SignalP"/>
    </source>
</evidence>
<feature type="domain" description="SPOR" evidence="3">
    <location>
        <begin position="437"/>
        <end position="509"/>
    </location>
</feature>
<dbReference type="InterPro" id="IPR036680">
    <property type="entry name" value="SPOR-like_sf"/>
</dbReference>
<gene>
    <name evidence="4" type="ORF">LPB142_03720</name>
</gene>
<feature type="compositionally biased region" description="Pro residues" evidence="1">
    <location>
        <begin position="95"/>
        <end position="109"/>
    </location>
</feature>
<evidence type="ECO:0000313" key="5">
    <source>
        <dbReference type="Proteomes" id="UP000176562"/>
    </source>
</evidence>
<dbReference type="SUPFAM" id="SSF110997">
    <property type="entry name" value="Sporulation related repeat"/>
    <property type="match status" value="1"/>
</dbReference>
<accession>A0A1D9M9K7</accession>
<keyword evidence="2" id="KW-0732">Signal</keyword>
<feature type="region of interest" description="Disordered" evidence="1">
    <location>
        <begin position="92"/>
        <end position="112"/>
    </location>
</feature>
<dbReference type="EMBL" id="CP017781">
    <property type="protein sequence ID" value="AOZ68533.1"/>
    <property type="molecule type" value="Genomic_DNA"/>
</dbReference>
<dbReference type="Gene3D" id="3.30.70.1070">
    <property type="entry name" value="Sporulation related repeat"/>
    <property type="match status" value="1"/>
</dbReference>
<evidence type="ECO:0000256" key="1">
    <source>
        <dbReference type="SAM" id="MobiDB-lite"/>
    </source>
</evidence>
<reference evidence="4 5" key="1">
    <citation type="submission" date="2016-10" db="EMBL/GenBank/DDBJ databases">
        <title>Rhodobacter sp. LPB0142, isolated from sea water.</title>
        <authorList>
            <person name="Kim E."/>
            <person name="Yi H."/>
        </authorList>
    </citation>
    <scope>NUCLEOTIDE SEQUENCE [LARGE SCALE GENOMIC DNA]</scope>
    <source>
        <strain evidence="4 5">LPB0142</strain>
    </source>
</reference>
<feature type="chain" id="PRO_5009443421" description="SPOR domain-containing protein" evidence="2">
    <location>
        <begin position="23"/>
        <end position="509"/>
    </location>
</feature>